<dbReference type="SUPFAM" id="SSF46785">
    <property type="entry name" value="Winged helix' DNA-binding domain"/>
    <property type="match status" value="1"/>
</dbReference>
<dbReference type="Proteomes" id="UP001500642">
    <property type="component" value="Unassembled WGS sequence"/>
</dbReference>
<evidence type="ECO:0000256" key="1">
    <source>
        <dbReference type="SAM" id="MobiDB-lite"/>
    </source>
</evidence>
<accession>A0ABP8J6W6</accession>
<name>A0ABP8J6W6_9MICO</name>
<feature type="domain" description="NrtR DNA-binding winged helix" evidence="2">
    <location>
        <begin position="154"/>
        <end position="208"/>
    </location>
</feature>
<dbReference type="Gene3D" id="1.10.10.10">
    <property type="entry name" value="Winged helix-like DNA-binding domain superfamily/Winged helix DNA-binding domain"/>
    <property type="match status" value="1"/>
</dbReference>
<organism evidence="3 4">
    <name type="scientific">Brevibacterium pityocampae</name>
    <dbReference type="NCBI Taxonomy" id="506594"/>
    <lineage>
        <taxon>Bacteria</taxon>
        <taxon>Bacillati</taxon>
        <taxon>Actinomycetota</taxon>
        <taxon>Actinomycetes</taxon>
        <taxon>Micrococcales</taxon>
        <taxon>Brevibacteriaceae</taxon>
        <taxon>Brevibacterium</taxon>
    </lineage>
</organism>
<proteinExistence type="predicted"/>
<dbReference type="CDD" id="cd18873">
    <property type="entry name" value="NUDIX_NadM_like"/>
    <property type="match status" value="1"/>
</dbReference>
<reference evidence="4" key="1">
    <citation type="journal article" date="2019" name="Int. J. Syst. Evol. Microbiol.">
        <title>The Global Catalogue of Microorganisms (GCM) 10K type strain sequencing project: providing services to taxonomists for standard genome sequencing and annotation.</title>
        <authorList>
            <consortium name="The Broad Institute Genomics Platform"/>
            <consortium name="The Broad Institute Genome Sequencing Center for Infectious Disease"/>
            <person name="Wu L."/>
            <person name="Ma J."/>
        </authorList>
    </citation>
    <scope>NUCLEOTIDE SEQUENCE [LARGE SCALE GENOMIC DNA]</scope>
    <source>
        <strain evidence="4">JCM 17808</strain>
    </source>
</reference>
<dbReference type="SUPFAM" id="SSF55811">
    <property type="entry name" value="Nudix"/>
    <property type="match status" value="1"/>
</dbReference>
<comment type="caution">
    <text evidence="3">The sequence shown here is derived from an EMBL/GenBank/DDBJ whole genome shotgun (WGS) entry which is preliminary data.</text>
</comment>
<dbReference type="InterPro" id="IPR036390">
    <property type="entry name" value="WH_DNA-bd_sf"/>
</dbReference>
<dbReference type="RefSeq" id="WP_345030161.1">
    <property type="nucleotide sequence ID" value="NZ_BAABGL010000004.1"/>
</dbReference>
<protein>
    <submittedName>
        <fullName evidence="3">NUDIX domain-containing protein</fullName>
    </submittedName>
</protein>
<dbReference type="Pfam" id="PF21906">
    <property type="entry name" value="WHD_NrtR"/>
    <property type="match status" value="1"/>
</dbReference>
<sequence length="212" mass="23345">MTSDLTAFPRPSLAVDTATFSVAEGALHVVLVTDRHGRLVLPGTFVHERERLAAAVLRSQAQKAGISGREPQQLKVFDDPDRDQRGWVVTVAHLDVVEAEVVRAGIAAGRITLVPAVEAAPGGSISLPYDQPRVVAEALARVRADYADIPDPWRLLPGSFTLRDLQLLHEAILGEELQRDAFRRRMEPLLQPTGEMTDGRRGRPSRLFVHRT</sequence>
<dbReference type="InterPro" id="IPR054105">
    <property type="entry name" value="WHD_NrtR"/>
</dbReference>
<dbReference type="InterPro" id="IPR036388">
    <property type="entry name" value="WH-like_DNA-bd_sf"/>
</dbReference>
<dbReference type="EMBL" id="BAABGL010000004">
    <property type="protein sequence ID" value="GAA4386088.1"/>
    <property type="molecule type" value="Genomic_DNA"/>
</dbReference>
<evidence type="ECO:0000259" key="2">
    <source>
        <dbReference type="Pfam" id="PF21906"/>
    </source>
</evidence>
<feature type="compositionally biased region" description="Basic residues" evidence="1">
    <location>
        <begin position="202"/>
        <end position="212"/>
    </location>
</feature>
<dbReference type="InterPro" id="IPR015797">
    <property type="entry name" value="NUDIX_hydrolase-like_dom_sf"/>
</dbReference>
<evidence type="ECO:0000313" key="3">
    <source>
        <dbReference type="EMBL" id="GAA4386088.1"/>
    </source>
</evidence>
<keyword evidence="4" id="KW-1185">Reference proteome</keyword>
<evidence type="ECO:0000313" key="4">
    <source>
        <dbReference type="Proteomes" id="UP001500642"/>
    </source>
</evidence>
<gene>
    <name evidence="3" type="ORF">GCM10023167_08630</name>
</gene>
<dbReference type="Gene3D" id="3.90.79.10">
    <property type="entry name" value="Nucleoside Triphosphate Pyrophosphohydrolase"/>
    <property type="match status" value="1"/>
</dbReference>
<feature type="region of interest" description="Disordered" evidence="1">
    <location>
        <begin position="191"/>
        <end position="212"/>
    </location>
</feature>